<gene>
    <name evidence="1" type="ORF">NC653_011763</name>
</gene>
<organism evidence="1 2">
    <name type="scientific">Populus alba x Populus x berolinensis</name>
    <dbReference type="NCBI Taxonomy" id="444605"/>
    <lineage>
        <taxon>Eukaryota</taxon>
        <taxon>Viridiplantae</taxon>
        <taxon>Streptophyta</taxon>
        <taxon>Embryophyta</taxon>
        <taxon>Tracheophyta</taxon>
        <taxon>Spermatophyta</taxon>
        <taxon>Magnoliopsida</taxon>
        <taxon>eudicotyledons</taxon>
        <taxon>Gunneridae</taxon>
        <taxon>Pentapetalae</taxon>
        <taxon>rosids</taxon>
        <taxon>fabids</taxon>
        <taxon>Malpighiales</taxon>
        <taxon>Salicaceae</taxon>
        <taxon>Saliceae</taxon>
        <taxon>Populus</taxon>
    </lineage>
</organism>
<keyword evidence="2" id="KW-1185">Reference proteome</keyword>
<evidence type="ECO:0000313" key="1">
    <source>
        <dbReference type="EMBL" id="KAJ7001440.1"/>
    </source>
</evidence>
<comment type="caution">
    <text evidence="1">The sequence shown here is derived from an EMBL/GenBank/DDBJ whole genome shotgun (WGS) entry which is preliminary data.</text>
</comment>
<dbReference type="Proteomes" id="UP001164929">
    <property type="component" value="Chromosome 4"/>
</dbReference>
<reference evidence="1 2" key="1">
    <citation type="journal article" date="2023" name="Mol. Ecol. Resour.">
        <title>Chromosome-level genome assembly of a triploid poplar Populus alba 'Berolinensis'.</title>
        <authorList>
            <person name="Chen S."/>
            <person name="Yu Y."/>
            <person name="Wang X."/>
            <person name="Wang S."/>
            <person name="Zhang T."/>
            <person name="Zhou Y."/>
            <person name="He R."/>
            <person name="Meng N."/>
            <person name="Wang Y."/>
            <person name="Liu W."/>
            <person name="Liu Z."/>
            <person name="Liu J."/>
            <person name="Guo Q."/>
            <person name="Huang H."/>
            <person name="Sederoff R.R."/>
            <person name="Wang G."/>
            <person name="Qu G."/>
            <person name="Chen S."/>
        </authorList>
    </citation>
    <scope>NUCLEOTIDE SEQUENCE [LARGE SCALE GENOMIC DNA]</scope>
    <source>
        <strain evidence="1">SC-2020</strain>
    </source>
</reference>
<proteinExistence type="predicted"/>
<name>A0AAD6R335_9ROSI</name>
<dbReference type="EMBL" id="JAQIZT010000004">
    <property type="protein sequence ID" value="KAJ7001440.1"/>
    <property type="molecule type" value="Genomic_DNA"/>
</dbReference>
<dbReference type="AlphaFoldDB" id="A0AAD6R335"/>
<accession>A0AAD6R335</accession>
<protein>
    <submittedName>
        <fullName evidence="1">Uncharacterized protein</fullName>
    </submittedName>
</protein>
<evidence type="ECO:0000313" key="2">
    <source>
        <dbReference type="Proteomes" id="UP001164929"/>
    </source>
</evidence>
<sequence>MATEVSLSISIQIHSLKCNDTASTEFAKINGSLNEWGSLTDGSYEGSTRNQLDHIGNS</sequence>